<accession>A0A919T297</accession>
<name>A0A919T297_9ACTN</name>
<dbReference type="RefSeq" id="WP_213002428.1">
    <property type="nucleotide sequence ID" value="NZ_BAAATW010000018.1"/>
</dbReference>
<keyword evidence="1" id="KW-1133">Transmembrane helix</keyword>
<sequence length="328" mass="34584">MAYDTEVLLSTELHNINEHRPYTPDFARIESRGQQLKRRRSAMRAGAGAGIIAAVTVTALTLGGSGDPGPSAILAVPSPTASTGPAAVQSPLLRLVGALSTTEKAAGDATLTLRDQKGRHGERVKIWDLQADSGEYYFAQSRGALPAQVRGKHNQLEEADAKGRKNALAAATFAAEGDLDEARKRMALAFAPDDPLVEPTLEPPGLIPSVSAKLPKEVRDRLSVNVTDNWVWHNSLDALTLGSSDPAVRAGVLRLLDQMPEVKVAEGTLSGDAVLTLTGATPATLGETEILTVSAGTGTPIRLTNVGISDTRYTVTRVQLADVAKGKF</sequence>
<keyword evidence="1" id="KW-0472">Membrane</keyword>
<dbReference type="AlphaFoldDB" id="A0A919T297"/>
<proteinExistence type="predicted"/>
<organism evidence="2 3">
    <name type="scientific">Winogradskya consettensis</name>
    <dbReference type="NCBI Taxonomy" id="113560"/>
    <lineage>
        <taxon>Bacteria</taxon>
        <taxon>Bacillati</taxon>
        <taxon>Actinomycetota</taxon>
        <taxon>Actinomycetes</taxon>
        <taxon>Micromonosporales</taxon>
        <taxon>Micromonosporaceae</taxon>
        <taxon>Winogradskya</taxon>
    </lineage>
</organism>
<gene>
    <name evidence="2" type="ORF">Aco04nite_80530</name>
</gene>
<feature type="transmembrane region" description="Helical" evidence="1">
    <location>
        <begin position="42"/>
        <end position="62"/>
    </location>
</feature>
<keyword evidence="1" id="KW-0812">Transmembrane</keyword>
<protein>
    <submittedName>
        <fullName evidence="2">Uncharacterized protein</fullName>
    </submittedName>
</protein>
<dbReference type="EMBL" id="BOQP01000050">
    <property type="protein sequence ID" value="GIM82228.1"/>
    <property type="molecule type" value="Genomic_DNA"/>
</dbReference>
<keyword evidence="3" id="KW-1185">Reference proteome</keyword>
<evidence type="ECO:0000313" key="3">
    <source>
        <dbReference type="Proteomes" id="UP000680865"/>
    </source>
</evidence>
<dbReference type="Proteomes" id="UP000680865">
    <property type="component" value="Unassembled WGS sequence"/>
</dbReference>
<evidence type="ECO:0000256" key="1">
    <source>
        <dbReference type="SAM" id="Phobius"/>
    </source>
</evidence>
<reference evidence="2" key="1">
    <citation type="submission" date="2021-03" db="EMBL/GenBank/DDBJ databases">
        <title>Whole genome shotgun sequence of Actinoplanes consettensis NBRC 14913.</title>
        <authorList>
            <person name="Komaki H."/>
            <person name="Tamura T."/>
        </authorList>
    </citation>
    <scope>NUCLEOTIDE SEQUENCE</scope>
    <source>
        <strain evidence="2">NBRC 14913</strain>
    </source>
</reference>
<comment type="caution">
    <text evidence="2">The sequence shown here is derived from an EMBL/GenBank/DDBJ whole genome shotgun (WGS) entry which is preliminary data.</text>
</comment>
<evidence type="ECO:0000313" key="2">
    <source>
        <dbReference type="EMBL" id="GIM82228.1"/>
    </source>
</evidence>